<comment type="similarity">
    <text evidence="7">Belongs to the inositol monophosphatase superfamily. FBPase class 4 family.</text>
</comment>
<keyword evidence="4" id="KW-0378">Hydrolase</keyword>
<evidence type="ECO:0000313" key="9">
    <source>
        <dbReference type="EMBL" id="QSG01825.1"/>
    </source>
</evidence>
<keyword evidence="6" id="KW-0119">Carbohydrate metabolism</keyword>
<feature type="binding site" evidence="8">
    <location>
        <position position="101"/>
    </location>
    <ligand>
        <name>Mg(2+)</name>
        <dbReference type="ChEBI" id="CHEBI:18420"/>
        <label>1</label>
        <note>catalytic</note>
    </ligand>
</feature>
<comment type="catalytic activity">
    <reaction evidence="1">
        <text>beta-D-fructose 1,6-bisphosphate + H2O = beta-D-fructose 6-phosphate + phosphate</text>
        <dbReference type="Rhea" id="RHEA:11064"/>
        <dbReference type="ChEBI" id="CHEBI:15377"/>
        <dbReference type="ChEBI" id="CHEBI:32966"/>
        <dbReference type="ChEBI" id="CHEBI:43474"/>
        <dbReference type="ChEBI" id="CHEBI:57634"/>
        <dbReference type="EC" id="3.1.3.11"/>
    </reaction>
</comment>
<feature type="binding site" evidence="8">
    <location>
        <position position="100"/>
    </location>
    <ligand>
        <name>Mg(2+)</name>
        <dbReference type="ChEBI" id="CHEBI:18420"/>
        <label>1</label>
        <note>catalytic</note>
    </ligand>
</feature>
<dbReference type="Pfam" id="PF00459">
    <property type="entry name" value="Inositol_P"/>
    <property type="match status" value="1"/>
</dbReference>
<evidence type="ECO:0000256" key="6">
    <source>
        <dbReference type="ARBA" id="ARBA00023277"/>
    </source>
</evidence>
<evidence type="ECO:0000256" key="2">
    <source>
        <dbReference type="ARBA" id="ARBA00013093"/>
    </source>
</evidence>
<dbReference type="PRINTS" id="PR00377">
    <property type="entry name" value="IMPHPHTASES"/>
</dbReference>
<evidence type="ECO:0000313" key="10">
    <source>
        <dbReference type="Proteomes" id="UP000663586"/>
    </source>
</evidence>
<evidence type="ECO:0000256" key="5">
    <source>
        <dbReference type="ARBA" id="ARBA00022842"/>
    </source>
</evidence>
<evidence type="ECO:0000256" key="3">
    <source>
        <dbReference type="ARBA" id="ARBA00022723"/>
    </source>
</evidence>
<keyword evidence="5 8" id="KW-0460">Magnesium</keyword>
<evidence type="ECO:0000256" key="1">
    <source>
        <dbReference type="ARBA" id="ARBA00001273"/>
    </source>
</evidence>
<evidence type="ECO:0000256" key="7">
    <source>
        <dbReference type="ARBA" id="ARBA00038103"/>
    </source>
</evidence>
<comment type="cofactor">
    <cofactor evidence="8">
        <name>Mg(2+)</name>
        <dbReference type="ChEBI" id="CHEBI:18420"/>
    </cofactor>
</comment>
<dbReference type="GO" id="GO:0046872">
    <property type="term" value="F:metal ion binding"/>
    <property type="evidence" value="ECO:0007669"/>
    <property type="project" value="UniProtKB-KW"/>
</dbReference>
<dbReference type="AlphaFoldDB" id="A0A897MUB5"/>
<dbReference type="EC" id="3.1.3.11" evidence="2"/>
<dbReference type="PANTHER" id="PTHR20854:SF4">
    <property type="entry name" value="INOSITOL-1-MONOPHOSPHATASE-RELATED"/>
    <property type="match status" value="1"/>
</dbReference>
<keyword evidence="3 8" id="KW-0479">Metal-binding</keyword>
<dbReference type="GO" id="GO:0006020">
    <property type="term" value="P:inositol metabolic process"/>
    <property type="evidence" value="ECO:0007669"/>
    <property type="project" value="TreeGrafter"/>
</dbReference>
<reference evidence="9" key="1">
    <citation type="submission" date="2020-11" db="EMBL/GenBank/DDBJ databases">
        <title>Carbohydrate-dependent, anaerobic sulfur respiration: A novel catabolism in halophilic archaea.</title>
        <authorList>
            <person name="Sorokin D.Y."/>
            <person name="Messina E."/>
            <person name="Smedile F."/>
            <person name="La Cono V."/>
            <person name="Hallsworth J.E."/>
            <person name="Yakimov M.M."/>
        </authorList>
    </citation>
    <scope>NUCLEOTIDE SEQUENCE</scope>
    <source>
        <strain evidence="9">AArc-S</strain>
    </source>
</reference>
<keyword evidence="10" id="KW-1185">Reference proteome</keyword>
<dbReference type="SUPFAM" id="SSF56655">
    <property type="entry name" value="Carbohydrate phosphatase"/>
    <property type="match status" value="1"/>
</dbReference>
<gene>
    <name evidence="9" type="primary">suhB</name>
    <name evidence="9" type="ORF">AArcS_0598</name>
</gene>
<dbReference type="Gene3D" id="3.30.540.10">
    <property type="entry name" value="Fructose-1,6-Bisphosphatase, subunit A, domain 1"/>
    <property type="match status" value="1"/>
</dbReference>
<feature type="binding site" evidence="8">
    <location>
        <position position="225"/>
    </location>
    <ligand>
        <name>Mg(2+)</name>
        <dbReference type="ChEBI" id="CHEBI:18420"/>
        <label>1</label>
        <note>catalytic</note>
    </ligand>
</feature>
<proteinExistence type="inferred from homology"/>
<name>A0A897MUB5_9EURY</name>
<dbReference type="CDD" id="cd01637">
    <property type="entry name" value="IMPase_like"/>
    <property type="match status" value="1"/>
</dbReference>
<dbReference type="Proteomes" id="UP000663586">
    <property type="component" value="Chromosome"/>
</dbReference>
<dbReference type="GO" id="GO:0042132">
    <property type="term" value="F:fructose 1,6-bisphosphate 1-phosphatase activity"/>
    <property type="evidence" value="ECO:0007669"/>
    <property type="project" value="UniProtKB-EC"/>
</dbReference>
<protein>
    <recommendedName>
        <fullName evidence="2">fructose-bisphosphatase</fullName>
        <ecNumber evidence="2">3.1.3.11</ecNumber>
    </recommendedName>
</protein>
<feature type="binding site" evidence="8">
    <location>
        <position position="98"/>
    </location>
    <ligand>
        <name>Mg(2+)</name>
        <dbReference type="ChEBI" id="CHEBI:18420"/>
        <label>1</label>
        <note>catalytic</note>
    </ligand>
</feature>
<sequence>MRGVLPVAEDMGNDAGERAGIAERAASAGADRALALFRGELDVETKANPSDVVTEADRDAQRAVFDAVHSGYPDDPIVGEEDDALKEVPEEGPAWIVDPIDGTANYVRGNPIWCTSVAAVVDREAIAGATILPALGEAYVADDSTTRLNGDTISVSERSDPAAAQVSTTLWWGFMEGEDHVETIGRLGRQFGDIRRFGSAQATLAMVASGTVDAAASPITPNSWDSVTGVQLIRAAGGVVTDVHGERWEVGSEGLVASNGHLHDALLRAMQ</sequence>
<dbReference type="KEGG" id="hara:AArcS_0598"/>
<dbReference type="GO" id="GO:0007165">
    <property type="term" value="P:signal transduction"/>
    <property type="evidence" value="ECO:0007669"/>
    <property type="project" value="TreeGrafter"/>
</dbReference>
<evidence type="ECO:0000256" key="8">
    <source>
        <dbReference type="PIRSR" id="PIRSR600760-2"/>
    </source>
</evidence>
<dbReference type="GO" id="GO:0008934">
    <property type="term" value="F:inositol monophosphate 1-phosphatase activity"/>
    <property type="evidence" value="ECO:0007669"/>
    <property type="project" value="TreeGrafter"/>
</dbReference>
<dbReference type="Gene3D" id="3.40.190.80">
    <property type="match status" value="1"/>
</dbReference>
<evidence type="ECO:0000256" key="4">
    <source>
        <dbReference type="ARBA" id="ARBA00022801"/>
    </source>
</evidence>
<accession>A0A897MUB5</accession>
<dbReference type="PANTHER" id="PTHR20854">
    <property type="entry name" value="INOSITOL MONOPHOSPHATASE"/>
    <property type="match status" value="1"/>
</dbReference>
<feature type="binding site" evidence="8">
    <location>
        <position position="80"/>
    </location>
    <ligand>
        <name>Mg(2+)</name>
        <dbReference type="ChEBI" id="CHEBI:18420"/>
        <label>1</label>
        <note>catalytic</note>
    </ligand>
</feature>
<dbReference type="InterPro" id="IPR020583">
    <property type="entry name" value="Inositol_monoP_metal-BS"/>
</dbReference>
<dbReference type="PROSITE" id="PS00629">
    <property type="entry name" value="IMP_1"/>
    <property type="match status" value="1"/>
</dbReference>
<dbReference type="InterPro" id="IPR000760">
    <property type="entry name" value="Inositol_monophosphatase-like"/>
</dbReference>
<dbReference type="EMBL" id="CP064786">
    <property type="protein sequence ID" value="QSG01825.1"/>
    <property type="molecule type" value="Genomic_DNA"/>
</dbReference>
<organism evidence="9 10">
    <name type="scientific">Natranaeroarchaeum sulfidigenes</name>
    <dbReference type="NCBI Taxonomy" id="2784880"/>
    <lineage>
        <taxon>Archaea</taxon>
        <taxon>Methanobacteriati</taxon>
        <taxon>Methanobacteriota</taxon>
        <taxon>Stenosarchaea group</taxon>
        <taxon>Halobacteria</taxon>
        <taxon>Halobacteriales</taxon>
        <taxon>Natronoarchaeaceae</taxon>
        <taxon>Natranaeroarchaeum</taxon>
    </lineage>
</organism>